<gene>
    <name evidence="1" type="ORF">MCOR_38968</name>
</gene>
<reference evidence="1 2" key="1">
    <citation type="submission" date="2020-06" db="EMBL/GenBank/DDBJ databases">
        <authorList>
            <person name="Li R."/>
            <person name="Bekaert M."/>
        </authorList>
    </citation>
    <scope>NUCLEOTIDE SEQUENCE [LARGE SCALE GENOMIC DNA]</scope>
    <source>
        <strain evidence="2">wild</strain>
    </source>
</reference>
<dbReference type="Proteomes" id="UP000507470">
    <property type="component" value="Unassembled WGS sequence"/>
</dbReference>
<proteinExistence type="predicted"/>
<evidence type="ECO:0000313" key="1">
    <source>
        <dbReference type="EMBL" id="CAC5405257.1"/>
    </source>
</evidence>
<dbReference type="PANTHER" id="PTHR33604:SF3">
    <property type="entry name" value="OSJNBA0004B13.7 PROTEIN"/>
    <property type="match status" value="1"/>
</dbReference>
<dbReference type="OrthoDB" id="2020070at2759"/>
<sequence length="162" mass="19026">MRNFFTMSTKDCGMHNISPVYSSRLLESLNKVDYLDDKVVIEIWIYINKDNEFDEQTYVTAKNLNFDKGHKTINIQKKHAGIYGQWIWTWQPTSDTKEICVFLEDDLSVSSFFYRYLKKVHARYDHRPEFNGFALQAASLKRRGGKGLLHASDENVVFLILF</sequence>
<evidence type="ECO:0008006" key="3">
    <source>
        <dbReference type="Google" id="ProtNLM"/>
    </source>
</evidence>
<dbReference type="Gene3D" id="3.90.550.10">
    <property type="entry name" value="Spore Coat Polysaccharide Biosynthesis Protein SpsA, Chain A"/>
    <property type="match status" value="1"/>
</dbReference>
<organism evidence="1 2">
    <name type="scientific">Mytilus coruscus</name>
    <name type="common">Sea mussel</name>
    <dbReference type="NCBI Taxonomy" id="42192"/>
    <lineage>
        <taxon>Eukaryota</taxon>
        <taxon>Metazoa</taxon>
        <taxon>Spiralia</taxon>
        <taxon>Lophotrochozoa</taxon>
        <taxon>Mollusca</taxon>
        <taxon>Bivalvia</taxon>
        <taxon>Autobranchia</taxon>
        <taxon>Pteriomorphia</taxon>
        <taxon>Mytilida</taxon>
        <taxon>Mytiloidea</taxon>
        <taxon>Mytilidae</taxon>
        <taxon>Mytilinae</taxon>
        <taxon>Mytilus</taxon>
    </lineage>
</organism>
<accession>A0A6J8DC87</accession>
<keyword evidence="2" id="KW-1185">Reference proteome</keyword>
<dbReference type="PANTHER" id="PTHR33604">
    <property type="entry name" value="OSJNBA0004B13.7 PROTEIN"/>
    <property type="match status" value="1"/>
</dbReference>
<protein>
    <recommendedName>
        <fullName evidence="3">Glycosyltransferase 2-like domain-containing protein</fullName>
    </recommendedName>
</protein>
<evidence type="ECO:0000313" key="2">
    <source>
        <dbReference type="Proteomes" id="UP000507470"/>
    </source>
</evidence>
<name>A0A6J8DC87_MYTCO</name>
<dbReference type="EMBL" id="CACVKT020007119">
    <property type="protein sequence ID" value="CAC5405257.1"/>
    <property type="molecule type" value="Genomic_DNA"/>
</dbReference>
<dbReference type="AlphaFoldDB" id="A0A6J8DC87"/>
<dbReference type="InterPro" id="IPR029044">
    <property type="entry name" value="Nucleotide-diphossugar_trans"/>
</dbReference>